<sequence length="1088" mass="118106">MPPCNRHQACCDGRVQRLAIPMRSVCWTPRPNPCGAVRPASARLNSIQPYSSSAAVAFIGGLVRGWTVRRHRRFRSKSSARSRPMRLPAQLPKIACAVSLSLLFAATHAKAATWTVVLIPDDASTRGFTLQIGDTLPDPGPAVTDVWAWRKHERLRSIRADGAERTPTLPGRSGEWLALPHSDRPADDAGERLRLAIAAARAQDVETARQHYQWLRDQVPEQVLEVAISQAQELPALSDQAPELARIDALLATAPTGPVDDATRASWALLALLRAESALRLRDCASVPALVGRVVRDAANSVLHAEARLVSAQCQLRAREFERAKQDLDEAEAVLIERAPGSIQLAILKGRRAVWLQMQRQLDAARSAYRDALATLAALSPIHLELGRWHFNLHLMALEHRELANAEHEARLALAIFQKRQPGSLLYFQALAGVAEVLSRRAEFQQAVLLLADAVRASDQVSPWSYEALSLHVQYANALHQAGATAAARAELDTLLIRLVAPEAQRVREGTMLLADAAQYRASVAVRAGDCSAALIDTNAALAAYRERQQQGAGVLNTLLVQAECELQAKDWDRADESLSAAVATATAMHVAGVQRASLDSLQAALAAARGNPTQAAILDDQALTAFEAHRAAVGGTPLLRAQWADQYAPFYKRAMQRAADQSDFVRLDRLDRRYRFQALLALLDVPDVEAPKHWLQFLQTAANPREHLAAHQAMVRWLVLPDEILVLIDRRQAPMVVQRLPISSATLRADLERFLLLSNRALKDPASVSAQFEQAHQLFEQLLQPLAPALADSTHWILVADGPLLQVPWPALVTELTTDGPRFLIESKVLATAASSDVWLQIQRRSQQATTAVAFGDPDFGALSRLPQANGERQQLQALPGARQEASQVAERYGDRAELLLGPAATESAARAKLPNAAVAHFALHSVLDAKAPMASYIALSEVDGTGADPRQDGHLSAAEVLSEVPLQAKLVVLSSCASARGQELAGPGVLGLTSAFHAAGAASVVASLWPISDAATAILMPDLHESFAVQGQSAEALAAAQRGWLQAARDQRWWTQLSRQIGLQPELPEQPLQAYYWAAFTLSGGR</sequence>
<dbReference type="AlphaFoldDB" id="A0A2P1PVD2"/>
<dbReference type="EMBL" id="CP027860">
    <property type="protein sequence ID" value="AVP98815.1"/>
    <property type="molecule type" value="Genomic_DNA"/>
</dbReference>
<dbReference type="Pfam" id="PF12770">
    <property type="entry name" value="CHAT"/>
    <property type="match status" value="1"/>
</dbReference>
<evidence type="ECO:0000259" key="1">
    <source>
        <dbReference type="Pfam" id="PF12770"/>
    </source>
</evidence>
<dbReference type="OrthoDB" id="9146156at2"/>
<dbReference type="KEGG" id="xba:C7S18_17230"/>
<dbReference type="PANTHER" id="PTHR10098">
    <property type="entry name" value="RAPSYN-RELATED"/>
    <property type="match status" value="1"/>
</dbReference>
<gene>
    <name evidence="2" type="ORF">C7S18_17230</name>
</gene>
<reference evidence="2 3" key="1">
    <citation type="submission" date="2018-03" db="EMBL/GenBank/DDBJ databases">
        <title>Ahniella affigens gen. nov., sp. nov., a gammaproteobacterium isolated from sandy soil near a stream.</title>
        <authorList>
            <person name="Ko Y."/>
            <person name="Kim J.-H."/>
        </authorList>
    </citation>
    <scope>NUCLEOTIDE SEQUENCE [LARGE SCALE GENOMIC DNA]</scope>
    <source>
        <strain evidence="2 3">D13</strain>
    </source>
</reference>
<proteinExistence type="predicted"/>
<dbReference type="Gene3D" id="1.25.40.10">
    <property type="entry name" value="Tetratricopeptide repeat domain"/>
    <property type="match status" value="1"/>
</dbReference>
<dbReference type="PANTHER" id="PTHR10098:SF108">
    <property type="entry name" value="TETRATRICOPEPTIDE REPEAT PROTEIN 28"/>
    <property type="match status" value="1"/>
</dbReference>
<protein>
    <recommendedName>
        <fullName evidence="1">CHAT domain-containing protein</fullName>
    </recommendedName>
</protein>
<dbReference type="InterPro" id="IPR011990">
    <property type="entry name" value="TPR-like_helical_dom_sf"/>
</dbReference>
<dbReference type="InterPro" id="IPR024983">
    <property type="entry name" value="CHAT_dom"/>
</dbReference>
<dbReference type="Proteomes" id="UP000241074">
    <property type="component" value="Chromosome"/>
</dbReference>
<keyword evidence="3" id="KW-1185">Reference proteome</keyword>
<evidence type="ECO:0000313" key="3">
    <source>
        <dbReference type="Proteomes" id="UP000241074"/>
    </source>
</evidence>
<organism evidence="2 3">
    <name type="scientific">Ahniella affigens</name>
    <dbReference type="NCBI Taxonomy" id="2021234"/>
    <lineage>
        <taxon>Bacteria</taxon>
        <taxon>Pseudomonadati</taxon>
        <taxon>Pseudomonadota</taxon>
        <taxon>Gammaproteobacteria</taxon>
        <taxon>Lysobacterales</taxon>
        <taxon>Rhodanobacteraceae</taxon>
        <taxon>Ahniella</taxon>
    </lineage>
</organism>
<feature type="domain" description="CHAT" evidence="1">
    <location>
        <begin position="775"/>
        <end position="1086"/>
    </location>
</feature>
<evidence type="ECO:0000313" key="2">
    <source>
        <dbReference type="EMBL" id="AVP98815.1"/>
    </source>
</evidence>
<reference evidence="2 3" key="2">
    <citation type="submission" date="2018-03" db="EMBL/GenBank/DDBJ databases">
        <authorList>
            <person name="Keele B.F."/>
        </authorList>
    </citation>
    <scope>NUCLEOTIDE SEQUENCE [LARGE SCALE GENOMIC DNA]</scope>
    <source>
        <strain evidence="2 3">D13</strain>
    </source>
</reference>
<dbReference type="SUPFAM" id="SSF48452">
    <property type="entry name" value="TPR-like"/>
    <property type="match status" value="1"/>
</dbReference>
<accession>A0A2P1PVD2</accession>
<name>A0A2P1PVD2_9GAMM</name>